<dbReference type="PROSITE" id="PS51176">
    <property type="entry name" value="PDH_ADH"/>
    <property type="match status" value="1"/>
</dbReference>
<gene>
    <name evidence="4" type="primary">tyrC</name>
    <name evidence="4" type="ORF">ATOP_10780</name>
</gene>
<dbReference type="InterPro" id="IPR003099">
    <property type="entry name" value="Prephen_DH"/>
</dbReference>
<dbReference type="EMBL" id="BQKC01000001">
    <property type="protein sequence ID" value="GJM55423.1"/>
    <property type="molecule type" value="Genomic_DNA"/>
</dbReference>
<accession>A0AAV5B3K3</accession>
<reference evidence="4" key="1">
    <citation type="journal article" date="2022" name="Int. J. Syst. Evol. Microbiol.">
        <title>Granulimonas faecalis gen. nov., sp. nov., and Leptogranulimonas caecicola gen. nov., sp. nov., novel lactate-producing Atopobiaceae bacteria isolated from mouse intestines, and an emended description of the family Atopobiaceae.</title>
        <authorList>
            <person name="Morinaga K."/>
            <person name="Kusada H."/>
            <person name="Sakamoto S."/>
            <person name="Murakami T."/>
            <person name="Toyoda A."/>
            <person name="Mori H."/>
            <person name="Meng X.Y."/>
            <person name="Takashino M."/>
            <person name="Murotomi K."/>
            <person name="Tamaki H."/>
        </authorList>
    </citation>
    <scope>NUCLEOTIDE SEQUENCE</scope>
    <source>
        <strain evidence="4">OPF53</strain>
    </source>
</reference>
<evidence type="ECO:0000256" key="1">
    <source>
        <dbReference type="ARBA" id="ARBA00007964"/>
    </source>
</evidence>
<dbReference type="PANTHER" id="PTHR21363">
    <property type="entry name" value="PREPHENATE DEHYDROGENASE"/>
    <property type="match status" value="1"/>
</dbReference>
<dbReference type="SUPFAM" id="SSF51735">
    <property type="entry name" value="NAD(P)-binding Rossmann-fold domains"/>
    <property type="match status" value="1"/>
</dbReference>
<dbReference type="InterPro" id="IPR046826">
    <property type="entry name" value="PDH_N"/>
</dbReference>
<keyword evidence="2" id="KW-0560">Oxidoreductase</keyword>
<name>A0AAV5B3K3_9ACTN</name>
<organism evidence="4 5">
    <name type="scientific">Granulimonas faecalis</name>
    <dbReference type="NCBI Taxonomy" id="2894155"/>
    <lineage>
        <taxon>Bacteria</taxon>
        <taxon>Bacillati</taxon>
        <taxon>Actinomycetota</taxon>
        <taxon>Coriobacteriia</taxon>
        <taxon>Coriobacteriales</taxon>
        <taxon>Kribbibacteriaceae</taxon>
        <taxon>Granulimonas</taxon>
    </lineage>
</organism>
<dbReference type="Pfam" id="PF02153">
    <property type="entry name" value="PDH_N"/>
    <property type="match status" value="1"/>
</dbReference>
<feature type="domain" description="Prephenate/arogenate dehydrogenase" evidence="3">
    <location>
        <begin position="10"/>
        <end position="287"/>
    </location>
</feature>
<dbReference type="InterPro" id="IPR008927">
    <property type="entry name" value="6-PGluconate_DH-like_C_sf"/>
</dbReference>
<comment type="caution">
    <text evidence="4">The sequence shown here is derived from an EMBL/GenBank/DDBJ whole genome shotgun (WGS) entry which is preliminary data.</text>
</comment>
<evidence type="ECO:0000259" key="3">
    <source>
        <dbReference type="PROSITE" id="PS51176"/>
    </source>
</evidence>
<dbReference type="RefSeq" id="WP_135977289.1">
    <property type="nucleotide sequence ID" value="NZ_BQKC01000001.1"/>
</dbReference>
<dbReference type="InterPro" id="IPR036291">
    <property type="entry name" value="NAD(P)-bd_dom_sf"/>
</dbReference>
<evidence type="ECO:0000313" key="4">
    <source>
        <dbReference type="EMBL" id="GJM55423.1"/>
    </source>
</evidence>
<dbReference type="Gene3D" id="1.10.3660.10">
    <property type="entry name" value="6-phosphogluconate dehydrogenase C-terminal like domain"/>
    <property type="match status" value="1"/>
</dbReference>
<dbReference type="PANTHER" id="PTHR21363:SF0">
    <property type="entry name" value="PREPHENATE DEHYDROGENASE [NADP(+)]"/>
    <property type="match status" value="1"/>
</dbReference>
<dbReference type="GO" id="GO:0070403">
    <property type="term" value="F:NAD+ binding"/>
    <property type="evidence" value="ECO:0007669"/>
    <property type="project" value="InterPro"/>
</dbReference>
<comment type="similarity">
    <text evidence="1">Belongs to the prephenate/arogenate dehydrogenase family.</text>
</comment>
<dbReference type="GO" id="GO:0004665">
    <property type="term" value="F:prephenate dehydrogenase (NADP+) activity"/>
    <property type="evidence" value="ECO:0007669"/>
    <property type="project" value="InterPro"/>
</dbReference>
<evidence type="ECO:0000313" key="5">
    <source>
        <dbReference type="Proteomes" id="UP001055025"/>
    </source>
</evidence>
<keyword evidence="5" id="KW-1185">Reference proteome</keyword>
<proteinExistence type="inferred from homology"/>
<dbReference type="InterPro" id="IPR046825">
    <property type="entry name" value="PDH_C"/>
</dbReference>
<dbReference type="GO" id="GO:0008977">
    <property type="term" value="F:prephenate dehydrogenase (NAD+) activity"/>
    <property type="evidence" value="ECO:0007669"/>
    <property type="project" value="InterPro"/>
</dbReference>
<dbReference type="Proteomes" id="UP001055025">
    <property type="component" value="Unassembled WGS sequence"/>
</dbReference>
<sequence>MTATGTVVPGRVGVVGLGLIGGSFARALHRGGTEVLAWNRTRSIYELARVETVDGELEGDAVGTCELIVLTTYPAHSVAWLEEHARLVSPDAVVIDACGVKRGPCGRCLAVAREHGFAFVGAHPMAGTQYSGFAHARADLFEGAPLVLCPPPGDPVENLALLDRVAGLLAPCGFGSVTVATPEEHDGEIAHTSQLAHVVSSAYVKSPRAASRKGFSAGSWRDLTRVASLNAPMWSELFLANADNLVDEIDLIVGHLTEYRDAIAAGDREALEALLEEGNRAKEEADR</sequence>
<dbReference type="SUPFAM" id="SSF48179">
    <property type="entry name" value="6-phosphogluconate dehydrogenase C-terminal domain-like"/>
    <property type="match status" value="1"/>
</dbReference>
<dbReference type="AlphaFoldDB" id="A0AAV5B3K3"/>
<dbReference type="GO" id="GO:0006571">
    <property type="term" value="P:tyrosine biosynthetic process"/>
    <property type="evidence" value="ECO:0007669"/>
    <property type="project" value="InterPro"/>
</dbReference>
<dbReference type="Gene3D" id="3.40.50.720">
    <property type="entry name" value="NAD(P)-binding Rossmann-like Domain"/>
    <property type="match status" value="1"/>
</dbReference>
<dbReference type="Pfam" id="PF20463">
    <property type="entry name" value="PDH_C"/>
    <property type="match status" value="1"/>
</dbReference>
<protein>
    <submittedName>
        <fullName evidence="4">Prephenate dehydrogenase</fullName>
    </submittedName>
</protein>
<dbReference type="InterPro" id="IPR050812">
    <property type="entry name" value="Preph/Arog_dehydrog"/>
</dbReference>
<evidence type="ECO:0000256" key="2">
    <source>
        <dbReference type="ARBA" id="ARBA00023002"/>
    </source>
</evidence>